<dbReference type="InterPro" id="IPR018053">
    <property type="entry name" value="Glyco_hydro_32_AS"/>
</dbReference>
<dbReference type="InterPro" id="IPR001362">
    <property type="entry name" value="Glyco_hydro_32"/>
</dbReference>
<gene>
    <name evidence="10" type="ORF">A7979_10300</name>
</gene>
<reference evidence="10 11" key="1">
    <citation type="submission" date="2016-05" db="EMBL/GenBank/DDBJ databases">
        <title>Draft genome sequence of a porcine commensal Rothia nasimurium.</title>
        <authorList>
            <person name="Gaiser R.A."/>
            <person name="Van Baarlen P."/>
            <person name="Wells J.M."/>
        </authorList>
    </citation>
    <scope>NUCLEOTIDE SEQUENCE [LARGE SCALE GENOMIC DNA]</scope>
    <source>
        <strain evidence="10 11">PT-32</strain>
    </source>
</reference>
<dbReference type="GO" id="GO:0005985">
    <property type="term" value="P:sucrose metabolic process"/>
    <property type="evidence" value="ECO:0007669"/>
    <property type="project" value="UniProtKB-UniPathway"/>
</dbReference>
<dbReference type="GO" id="GO:0004564">
    <property type="term" value="F:beta-fructofuranosidase activity"/>
    <property type="evidence" value="ECO:0007669"/>
    <property type="project" value="UniProtKB-EC"/>
</dbReference>
<proteinExistence type="inferred from homology"/>
<dbReference type="RefSeq" id="WP_083090854.1">
    <property type="nucleotide sequence ID" value="NZ_LXWF01000005.1"/>
</dbReference>
<sequence>MDYIPSQFNAEELLREAQRKVDEYSHSVAHDPDYPALHLAPRVGRLNDPNGLVYKDGIYHAFYQYSPVHPIRAVFWRHVTSTDLTHWVDQKTAIAPIKWYDKNGCYSGSGIVAPNGDLEFFYTGNVKDGEGNRTPYQALFTSANNGDSFRRHPDNPLITGPAEGYTAHYRDPHVFERDGQWWAIIGAQRENLTGAVVVYTSADRRTWSFAGEMTFSDPALIDLGYMYECPNLIFQTDEVTGQEVAVLIFSPQGMEPEGEKYNNIFQTGYVVGTLDGLHMSVMTPFTELDAGTEFYAPQVFANRLTEAGEHIILGWFGNADEDDLPSWANHWVHQMTYPRALAVRNGKVHQNPVAQLDEVLPLRQASPVDADGVIAELSGARVFRVAGAADVTVGPVHLVIEDELGAAVTLTLSKDSAGLDRSGTRYHIGGDVRTRALSPASEHSFELFIDGAGTEFFVDGGAEVFSSRTFLNGSKARTVRILAPEGAEVALRLARLSEEAA</sequence>
<dbReference type="InterPro" id="IPR006232">
    <property type="entry name" value="Suc6P_hydrolase"/>
</dbReference>
<dbReference type="EMBL" id="LXWF01000005">
    <property type="protein sequence ID" value="ORC24374.1"/>
    <property type="molecule type" value="Genomic_DNA"/>
</dbReference>
<dbReference type="InterPro" id="IPR051214">
    <property type="entry name" value="GH32_Enzymes"/>
</dbReference>
<dbReference type="EC" id="3.2.1.26" evidence="3 8"/>
<dbReference type="AlphaFoldDB" id="A0A1Y1RRZ9"/>
<comment type="catalytic activity">
    <reaction evidence="8">
        <text>Hydrolysis of terminal non-reducing beta-D-fructofuranoside residues in beta-D-fructofuranosides.</text>
        <dbReference type="EC" id="3.2.1.26"/>
    </reaction>
</comment>
<dbReference type="Gene3D" id="2.115.10.20">
    <property type="entry name" value="Glycosyl hydrolase domain, family 43"/>
    <property type="match status" value="1"/>
</dbReference>
<dbReference type="SUPFAM" id="SSF75005">
    <property type="entry name" value="Arabinanase/levansucrase/invertase"/>
    <property type="match status" value="1"/>
</dbReference>
<comment type="caution">
    <text evidence="10">The sequence shown here is derived from an EMBL/GenBank/DDBJ whole genome shotgun (WGS) entry which is preliminary data.</text>
</comment>
<dbReference type="Pfam" id="PF00251">
    <property type="entry name" value="Glyco_hydro_32N"/>
    <property type="match status" value="1"/>
</dbReference>
<keyword evidence="5 8" id="KW-0378">Hydrolase</keyword>
<dbReference type="OrthoDB" id="9776657at2"/>
<dbReference type="NCBIfam" id="TIGR01322">
    <property type="entry name" value="scrB_fam"/>
    <property type="match status" value="1"/>
</dbReference>
<evidence type="ECO:0000256" key="2">
    <source>
        <dbReference type="ARBA" id="ARBA00009902"/>
    </source>
</evidence>
<evidence type="ECO:0000256" key="1">
    <source>
        <dbReference type="ARBA" id="ARBA00004914"/>
    </source>
</evidence>
<organism evidence="10 11">
    <name type="scientific">Rothia nasimurium</name>
    <dbReference type="NCBI Taxonomy" id="85336"/>
    <lineage>
        <taxon>Bacteria</taxon>
        <taxon>Bacillati</taxon>
        <taxon>Actinomycetota</taxon>
        <taxon>Actinomycetes</taxon>
        <taxon>Micrococcales</taxon>
        <taxon>Micrococcaceae</taxon>
        <taxon>Rothia</taxon>
    </lineage>
</organism>
<comment type="pathway">
    <text evidence="1 8">Glycan biosynthesis; sucrose metabolism.</text>
</comment>
<comment type="subcellular location">
    <subcellularLocation>
        <location evidence="8">Cytoplasm</location>
    </subcellularLocation>
</comment>
<dbReference type="CDD" id="cd18623">
    <property type="entry name" value="GH32_ScrB-like"/>
    <property type="match status" value="1"/>
</dbReference>
<evidence type="ECO:0000313" key="10">
    <source>
        <dbReference type="EMBL" id="ORC24374.1"/>
    </source>
</evidence>
<comment type="function">
    <text evidence="8">Enables the bacterium to metabolize sucrose as a sole carbon source.</text>
</comment>
<dbReference type="InterPro" id="IPR013320">
    <property type="entry name" value="ConA-like_dom_sf"/>
</dbReference>
<accession>A0A1Y1RRZ9</accession>
<evidence type="ECO:0000256" key="4">
    <source>
        <dbReference type="ARBA" id="ARBA00019623"/>
    </source>
</evidence>
<dbReference type="UniPathway" id="UPA00238"/>
<feature type="domain" description="Glycosyl hydrolase family 32 N-terminal" evidence="9">
    <location>
        <begin position="38"/>
        <end position="352"/>
    </location>
</feature>
<evidence type="ECO:0000256" key="8">
    <source>
        <dbReference type="RuleBase" id="RU365015"/>
    </source>
</evidence>
<dbReference type="PANTHER" id="PTHR43101">
    <property type="entry name" value="BETA-FRUCTOSIDASE"/>
    <property type="match status" value="1"/>
</dbReference>
<evidence type="ECO:0000256" key="7">
    <source>
        <dbReference type="ARBA" id="ARBA00033367"/>
    </source>
</evidence>
<dbReference type="SMART" id="SM00640">
    <property type="entry name" value="Glyco_32"/>
    <property type="match status" value="1"/>
</dbReference>
<name>A0A1Y1RRZ9_9MICC</name>
<evidence type="ECO:0000256" key="6">
    <source>
        <dbReference type="ARBA" id="ARBA00023295"/>
    </source>
</evidence>
<dbReference type="Proteomes" id="UP000192359">
    <property type="component" value="Unassembled WGS sequence"/>
</dbReference>
<keyword evidence="8" id="KW-0119">Carbohydrate metabolism</keyword>
<dbReference type="PROSITE" id="PS00609">
    <property type="entry name" value="GLYCOSYL_HYDROL_F32"/>
    <property type="match status" value="1"/>
</dbReference>
<dbReference type="GO" id="GO:0005737">
    <property type="term" value="C:cytoplasm"/>
    <property type="evidence" value="ECO:0007669"/>
    <property type="project" value="UniProtKB-SubCell"/>
</dbReference>
<evidence type="ECO:0000256" key="3">
    <source>
        <dbReference type="ARBA" id="ARBA00012758"/>
    </source>
</evidence>
<dbReference type="InterPro" id="IPR013148">
    <property type="entry name" value="Glyco_hydro_32_N"/>
</dbReference>
<keyword evidence="6 8" id="KW-0326">Glycosidase</keyword>
<evidence type="ECO:0000313" key="11">
    <source>
        <dbReference type="Proteomes" id="UP000192359"/>
    </source>
</evidence>
<keyword evidence="11" id="KW-1185">Reference proteome</keyword>
<keyword evidence="8" id="KW-0963">Cytoplasm</keyword>
<protein>
    <recommendedName>
        <fullName evidence="4 8">Sucrose-6-phosphate hydrolase</fullName>
        <ecNumber evidence="3 8">3.2.1.26</ecNumber>
    </recommendedName>
    <alternativeName>
        <fullName evidence="7 8">Invertase</fullName>
    </alternativeName>
</protein>
<comment type="similarity">
    <text evidence="2 8">Belongs to the glycosyl hydrolase 32 family.</text>
</comment>
<dbReference type="SUPFAM" id="SSF49899">
    <property type="entry name" value="Concanavalin A-like lectins/glucanases"/>
    <property type="match status" value="1"/>
</dbReference>
<evidence type="ECO:0000259" key="9">
    <source>
        <dbReference type="Pfam" id="PF00251"/>
    </source>
</evidence>
<evidence type="ECO:0000256" key="5">
    <source>
        <dbReference type="ARBA" id="ARBA00022801"/>
    </source>
</evidence>
<dbReference type="PANTHER" id="PTHR43101:SF1">
    <property type="entry name" value="BETA-FRUCTOSIDASE"/>
    <property type="match status" value="1"/>
</dbReference>
<dbReference type="InterPro" id="IPR023296">
    <property type="entry name" value="Glyco_hydro_beta-prop_sf"/>
</dbReference>